<name>A0A2W1MW09_9FLAO</name>
<gene>
    <name evidence="1" type="ORF">DNU06_17435</name>
</gene>
<organism evidence="1 2">
    <name type="scientific">Putridiphycobacter roseus</name>
    <dbReference type="NCBI Taxonomy" id="2219161"/>
    <lineage>
        <taxon>Bacteria</taxon>
        <taxon>Pseudomonadati</taxon>
        <taxon>Bacteroidota</taxon>
        <taxon>Flavobacteriia</taxon>
        <taxon>Flavobacteriales</taxon>
        <taxon>Crocinitomicaceae</taxon>
        <taxon>Putridiphycobacter</taxon>
    </lineage>
</organism>
<comment type="caution">
    <text evidence="1">The sequence shown here is derived from an EMBL/GenBank/DDBJ whole genome shotgun (WGS) entry which is preliminary data.</text>
</comment>
<dbReference type="RefSeq" id="WP_111064780.1">
    <property type="nucleotide sequence ID" value="NZ_JBHUCU010000028.1"/>
</dbReference>
<accession>A0A2W1MW09</accession>
<keyword evidence="2" id="KW-1185">Reference proteome</keyword>
<dbReference type="EMBL" id="QKSB01000050">
    <property type="protein sequence ID" value="PZE15564.1"/>
    <property type="molecule type" value="Genomic_DNA"/>
</dbReference>
<reference evidence="1 2" key="1">
    <citation type="submission" date="2018-06" db="EMBL/GenBank/DDBJ databases">
        <title>The draft genome sequence of Crocinitomix sp. SM1701.</title>
        <authorList>
            <person name="Zhang X."/>
        </authorList>
    </citation>
    <scope>NUCLEOTIDE SEQUENCE [LARGE SCALE GENOMIC DNA]</scope>
    <source>
        <strain evidence="1 2">SM1701</strain>
    </source>
</reference>
<sequence>MNFKAITYYFVFFGFYSLVHGQTVTVSIDSIRHSNPIENKTYNDFCYLHDGVNARYYTWLADVIYEFDSLKNFDRACNSIIINSINMRANGFKVIDSDITSKHKYIKTSIYKITKKGIRENDKLYFENKIYVFGLMGHIPDDFHVIQLFDFWEYYKLSRYIKNTNVKVLVKGSKYIIKPFEFIELGLTYKERLKMIYKTYYGRYKRIIISKIEKEANLYFFPGRFYTTPTISKKSYVVGEFYRRICNKI</sequence>
<dbReference type="AlphaFoldDB" id="A0A2W1MW09"/>
<evidence type="ECO:0000313" key="2">
    <source>
        <dbReference type="Proteomes" id="UP000249248"/>
    </source>
</evidence>
<protein>
    <submittedName>
        <fullName evidence="1">Uncharacterized protein</fullName>
    </submittedName>
</protein>
<proteinExistence type="predicted"/>
<evidence type="ECO:0000313" key="1">
    <source>
        <dbReference type="EMBL" id="PZE15564.1"/>
    </source>
</evidence>
<dbReference type="Proteomes" id="UP000249248">
    <property type="component" value="Unassembled WGS sequence"/>
</dbReference>